<evidence type="ECO:0000313" key="2">
    <source>
        <dbReference type="EMBL" id="OZM73367.1"/>
    </source>
</evidence>
<gene>
    <name evidence="2" type="ORF">CFN78_11020</name>
</gene>
<dbReference type="OrthoDB" id="3814600at2"/>
<keyword evidence="2" id="KW-0808">Transferase</keyword>
<feature type="domain" description="N-acetyltransferase" evidence="1">
    <location>
        <begin position="113"/>
        <end position="246"/>
    </location>
</feature>
<dbReference type="EMBL" id="NKYE01000005">
    <property type="protein sequence ID" value="OZM73367.1"/>
    <property type="molecule type" value="Genomic_DNA"/>
</dbReference>
<dbReference type="Gene3D" id="3.40.630.30">
    <property type="match status" value="1"/>
</dbReference>
<sequence>MRSDIQSALRASVSRDAQRAGPFLIHFDADDGHPFRNYAIPDDGARPSAADVADLVAAFIARGRMPRLEYVRPAPAVDAALAEAGFTVDLRLPLMTLPPGGLRVPDPPAGVTVTVAAADADLRAAALVQNIAYGGPPEVTAADVTRLRSTGTGGGTVVLARCHGVAAGAGLCTPPSGGLSQLAAVAVLPAFRRRGIASAVGADLSRRVLNAGATPYLETESVNENRLYGRIGYVTIGEMIAISLQP</sequence>
<dbReference type="SUPFAM" id="SSF55729">
    <property type="entry name" value="Acyl-CoA N-acyltransferases (Nat)"/>
    <property type="match status" value="1"/>
</dbReference>
<accession>A0A263D720</accession>
<evidence type="ECO:0000259" key="1">
    <source>
        <dbReference type="PROSITE" id="PS51186"/>
    </source>
</evidence>
<dbReference type="InterPro" id="IPR000182">
    <property type="entry name" value="GNAT_dom"/>
</dbReference>
<dbReference type="InParanoid" id="A0A263D720"/>
<comment type="caution">
    <text evidence="2">The sequence shown here is derived from an EMBL/GenBank/DDBJ whole genome shotgun (WGS) entry which is preliminary data.</text>
</comment>
<dbReference type="InterPro" id="IPR016181">
    <property type="entry name" value="Acyl_CoA_acyltransferase"/>
</dbReference>
<dbReference type="Pfam" id="PF08445">
    <property type="entry name" value="FR47"/>
    <property type="match status" value="1"/>
</dbReference>
<dbReference type="RefSeq" id="WP_094862622.1">
    <property type="nucleotide sequence ID" value="NZ_NKYE01000005.1"/>
</dbReference>
<dbReference type="GO" id="GO:0016747">
    <property type="term" value="F:acyltransferase activity, transferring groups other than amino-acyl groups"/>
    <property type="evidence" value="ECO:0007669"/>
    <property type="project" value="InterPro"/>
</dbReference>
<dbReference type="AlphaFoldDB" id="A0A263D720"/>
<protein>
    <submittedName>
        <fullName evidence="2">GNAT family N-acetyltransferase</fullName>
    </submittedName>
</protein>
<evidence type="ECO:0000313" key="3">
    <source>
        <dbReference type="Proteomes" id="UP000242444"/>
    </source>
</evidence>
<proteinExistence type="predicted"/>
<dbReference type="PROSITE" id="PS51186">
    <property type="entry name" value="GNAT"/>
    <property type="match status" value="1"/>
</dbReference>
<keyword evidence="3" id="KW-1185">Reference proteome</keyword>
<reference evidence="2 3" key="1">
    <citation type="submission" date="2017-07" db="EMBL/GenBank/DDBJ databases">
        <title>Amycolatopsis antarcticus sp. nov., isolated from the surface of an Antarcticus brown macroalga.</title>
        <authorList>
            <person name="Wang J."/>
            <person name="Leiva S."/>
            <person name="Huang J."/>
            <person name="Huang Y."/>
        </authorList>
    </citation>
    <scope>NUCLEOTIDE SEQUENCE [LARGE SCALE GENOMIC DNA]</scope>
    <source>
        <strain evidence="2 3">AU-G6</strain>
    </source>
</reference>
<dbReference type="CDD" id="cd04301">
    <property type="entry name" value="NAT_SF"/>
    <property type="match status" value="1"/>
</dbReference>
<dbReference type="Proteomes" id="UP000242444">
    <property type="component" value="Unassembled WGS sequence"/>
</dbReference>
<dbReference type="InterPro" id="IPR013653">
    <property type="entry name" value="GCN5-like_dom"/>
</dbReference>
<organism evidence="2 3">
    <name type="scientific">Amycolatopsis antarctica</name>
    <dbReference type="NCBI Taxonomy" id="1854586"/>
    <lineage>
        <taxon>Bacteria</taxon>
        <taxon>Bacillati</taxon>
        <taxon>Actinomycetota</taxon>
        <taxon>Actinomycetes</taxon>
        <taxon>Pseudonocardiales</taxon>
        <taxon>Pseudonocardiaceae</taxon>
        <taxon>Amycolatopsis</taxon>
    </lineage>
</organism>
<name>A0A263D720_9PSEU</name>